<sequence length="67" mass="7352">MVLQEGTKCCEIATKTQAIHGRGTKSWRCIRKRGSCGIPAACLPRRDLAKGLSEVYCAVTSQDDREP</sequence>
<dbReference type="EMBL" id="VSRR010055796">
    <property type="protein sequence ID" value="MPC81059.1"/>
    <property type="molecule type" value="Genomic_DNA"/>
</dbReference>
<name>A0A5B7IGP7_PORTR</name>
<comment type="caution">
    <text evidence="1">The sequence shown here is derived from an EMBL/GenBank/DDBJ whole genome shotgun (WGS) entry which is preliminary data.</text>
</comment>
<gene>
    <name evidence="1" type="ORF">E2C01_075659</name>
</gene>
<dbReference type="Proteomes" id="UP000324222">
    <property type="component" value="Unassembled WGS sequence"/>
</dbReference>
<organism evidence="1 2">
    <name type="scientific">Portunus trituberculatus</name>
    <name type="common">Swimming crab</name>
    <name type="synonym">Neptunus trituberculatus</name>
    <dbReference type="NCBI Taxonomy" id="210409"/>
    <lineage>
        <taxon>Eukaryota</taxon>
        <taxon>Metazoa</taxon>
        <taxon>Ecdysozoa</taxon>
        <taxon>Arthropoda</taxon>
        <taxon>Crustacea</taxon>
        <taxon>Multicrustacea</taxon>
        <taxon>Malacostraca</taxon>
        <taxon>Eumalacostraca</taxon>
        <taxon>Eucarida</taxon>
        <taxon>Decapoda</taxon>
        <taxon>Pleocyemata</taxon>
        <taxon>Brachyura</taxon>
        <taxon>Eubrachyura</taxon>
        <taxon>Portunoidea</taxon>
        <taxon>Portunidae</taxon>
        <taxon>Portuninae</taxon>
        <taxon>Portunus</taxon>
    </lineage>
</organism>
<evidence type="ECO:0000313" key="2">
    <source>
        <dbReference type="Proteomes" id="UP000324222"/>
    </source>
</evidence>
<accession>A0A5B7IGP7</accession>
<evidence type="ECO:0000313" key="1">
    <source>
        <dbReference type="EMBL" id="MPC81059.1"/>
    </source>
</evidence>
<reference evidence="1 2" key="1">
    <citation type="submission" date="2019-05" db="EMBL/GenBank/DDBJ databases">
        <title>Another draft genome of Portunus trituberculatus and its Hox gene families provides insights of decapod evolution.</title>
        <authorList>
            <person name="Jeong J.-H."/>
            <person name="Song I."/>
            <person name="Kim S."/>
            <person name="Choi T."/>
            <person name="Kim D."/>
            <person name="Ryu S."/>
            <person name="Kim W."/>
        </authorList>
    </citation>
    <scope>NUCLEOTIDE SEQUENCE [LARGE SCALE GENOMIC DNA]</scope>
    <source>
        <tissue evidence="1">Muscle</tissue>
    </source>
</reference>
<dbReference type="AlphaFoldDB" id="A0A5B7IGP7"/>
<protein>
    <submittedName>
        <fullName evidence="1">Uncharacterized protein</fullName>
    </submittedName>
</protein>
<keyword evidence="2" id="KW-1185">Reference proteome</keyword>
<proteinExistence type="predicted"/>